<keyword evidence="8" id="KW-1185">Reference proteome</keyword>
<dbReference type="InterPro" id="IPR058240">
    <property type="entry name" value="rSAM_sf"/>
</dbReference>
<dbReference type="GO" id="GO:0005829">
    <property type="term" value="C:cytosol"/>
    <property type="evidence" value="ECO:0007669"/>
    <property type="project" value="TreeGrafter"/>
</dbReference>
<dbReference type="InterPro" id="IPR051198">
    <property type="entry name" value="BchE-like"/>
</dbReference>
<dbReference type="AlphaFoldDB" id="A0A2H1YIP1"/>
<evidence type="ECO:0000256" key="5">
    <source>
        <dbReference type="ARBA" id="ARBA00023014"/>
    </source>
</evidence>
<protein>
    <submittedName>
        <fullName evidence="7">Radical SAM protein</fullName>
    </submittedName>
</protein>
<dbReference type="SMART" id="SM00729">
    <property type="entry name" value="Elp3"/>
    <property type="match status" value="1"/>
</dbReference>
<evidence type="ECO:0000313" key="7">
    <source>
        <dbReference type="EMBL" id="SOS75369.1"/>
    </source>
</evidence>
<evidence type="ECO:0000256" key="2">
    <source>
        <dbReference type="ARBA" id="ARBA00022691"/>
    </source>
</evidence>
<evidence type="ECO:0000259" key="6">
    <source>
        <dbReference type="PROSITE" id="PS51918"/>
    </source>
</evidence>
<dbReference type="InterPro" id="IPR023404">
    <property type="entry name" value="rSAM_horseshoe"/>
</dbReference>
<comment type="cofactor">
    <cofactor evidence="1">
        <name>[4Fe-4S] cluster</name>
        <dbReference type="ChEBI" id="CHEBI:49883"/>
    </cofactor>
</comment>
<dbReference type="EMBL" id="OENF01000039">
    <property type="protein sequence ID" value="SOS75369.1"/>
    <property type="molecule type" value="Genomic_DNA"/>
</dbReference>
<dbReference type="PANTHER" id="PTHR43409">
    <property type="entry name" value="ANAEROBIC MAGNESIUM-PROTOPORPHYRIN IX MONOMETHYL ESTER CYCLASE-RELATED"/>
    <property type="match status" value="1"/>
</dbReference>
<dbReference type="SFLD" id="SFLDG01082">
    <property type="entry name" value="B12-binding_domain_containing"/>
    <property type="match status" value="1"/>
</dbReference>
<dbReference type="Pfam" id="PF04055">
    <property type="entry name" value="Radical_SAM"/>
    <property type="match status" value="1"/>
</dbReference>
<dbReference type="InterPro" id="IPR006638">
    <property type="entry name" value="Elp3/MiaA/NifB-like_rSAM"/>
</dbReference>
<dbReference type="GO" id="GO:0051536">
    <property type="term" value="F:iron-sulfur cluster binding"/>
    <property type="evidence" value="ECO:0007669"/>
    <property type="project" value="UniProtKB-KW"/>
</dbReference>
<gene>
    <name evidence="7" type="ORF">TNO020_440146</name>
</gene>
<feature type="domain" description="Radical SAM core" evidence="6">
    <location>
        <begin position="349"/>
        <end position="575"/>
    </location>
</feature>
<dbReference type="PANTHER" id="PTHR43409:SF7">
    <property type="entry name" value="BLL1977 PROTEIN"/>
    <property type="match status" value="1"/>
</dbReference>
<dbReference type="Proteomes" id="UP000234211">
    <property type="component" value="Unassembled WGS sequence"/>
</dbReference>
<dbReference type="SUPFAM" id="SSF102114">
    <property type="entry name" value="Radical SAM enzymes"/>
    <property type="match status" value="1"/>
</dbReference>
<evidence type="ECO:0000313" key="8">
    <source>
        <dbReference type="Proteomes" id="UP000234211"/>
    </source>
</evidence>
<dbReference type="Gene3D" id="3.80.30.20">
    <property type="entry name" value="tm_1862 like domain"/>
    <property type="match status" value="1"/>
</dbReference>
<dbReference type="SFLD" id="SFLDS00029">
    <property type="entry name" value="Radical_SAM"/>
    <property type="match status" value="1"/>
</dbReference>
<keyword evidence="5" id="KW-0411">Iron-sulfur</keyword>
<dbReference type="PROSITE" id="PS51918">
    <property type="entry name" value="RADICAL_SAM"/>
    <property type="match status" value="1"/>
</dbReference>
<accession>A0A2H1YIP1</accession>
<dbReference type="GO" id="GO:0046872">
    <property type="term" value="F:metal ion binding"/>
    <property type="evidence" value="ECO:0007669"/>
    <property type="project" value="UniProtKB-KW"/>
</dbReference>
<keyword evidence="2" id="KW-0949">S-adenosyl-L-methionine</keyword>
<dbReference type="InterPro" id="IPR007197">
    <property type="entry name" value="rSAM"/>
</dbReference>
<dbReference type="RefSeq" id="WP_101918001.1">
    <property type="nucleotide sequence ID" value="NZ_OENF01000039.1"/>
</dbReference>
<keyword evidence="4" id="KW-0408">Iron</keyword>
<evidence type="ECO:0000256" key="3">
    <source>
        <dbReference type="ARBA" id="ARBA00022723"/>
    </source>
</evidence>
<dbReference type="OrthoDB" id="9801424at2"/>
<reference evidence="8" key="1">
    <citation type="submission" date="2017-11" db="EMBL/GenBank/DDBJ databases">
        <authorList>
            <person name="Duchaud E."/>
        </authorList>
    </citation>
    <scope>NUCLEOTIDE SEQUENCE [LARGE SCALE GENOMIC DNA]</scope>
    <source>
        <strain evidence="8">Tenacibaculum sp. TNO020</strain>
    </source>
</reference>
<sequence length="627" mass="71779">MAINTLLITPPFTQLNTAYPATAYIKGFLNSKNVNATQMDLSIELFTAVFTKEFIDAIFKQAEMLGNNDFPLVGNQQENYIDKVDFVMNYLRVQEVTAAYQIVHKDFLPHGHRRIKLAKDLTTEFGKLGILDKAKHIATLFIEELGDFINANVDEFFSFTRYAEQLGRSASSFDTIDEFLTYETTLIEDEMLYLLDEKIKEQITSETPEKPYDLICFTVPFPGNLFSALRCAQFIKQQYPKIKIAMGGGYCNTELRRLSDPRIFNFVDFITLDDGEAPLLRITEFLDGKINEDALERTYFCRNNEVIYANKIPNTIFHHRNLPAPSYIGLPTNKYLSFLDVMNPMHRMWSDGKWNKLTISHGCYWKQCSFCDVTLDYIGNYENTTADDLVNKIEKIISETGVTGFHFVDEAAPPKMLRALANKLLERKIFITWWTNIRFEKTFTPELCSLLSKSGCIAVTGGLEVASDRLLARMKKGVDIGQVARVTKAFSDENIMVHAYLMFGFPTETEQETIDSLEVVRQLFQHNCIQSAFWHQFACTSHSPVGKNPDAFEIKITGPEFKGFAENDLYHEDPTGAEHHLYSQGLNTALNNYLNYKGFEIPLQDYFDFKVLKTTQKPNLIEGFLNV</sequence>
<dbReference type="GO" id="GO:0003824">
    <property type="term" value="F:catalytic activity"/>
    <property type="evidence" value="ECO:0007669"/>
    <property type="project" value="InterPro"/>
</dbReference>
<evidence type="ECO:0000256" key="4">
    <source>
        <dbReference type="ARBA" id="ARBA00023004"/>
    </source>
</evidence>
<proteinExistence type="predicted"/>
<keyword evidence="3" id="KW-0479">Metal-binding</keyword>
<evidence type="ECO:0000256" key="1">
    <source>
        <dbReference type="ARBA" id="ARBA00001966"/>
    </source>
</evidence>
<name>A0A2H1YIP1_9FLAO</name>
<organism evidence="7 8">
    <name type="scientific">Tenacibaculum piscium</name>
    <dbReference type="NCBI Taxonomy" id="1458515"/>
    <lineage>
        <taxon>Bacteria</taxon>
        <taxon>Pseudomonadati</taxon>
        <taxon>Bacteroidota</taxon>
        <taxon>Flavobacteriia</taxon>
        <taxon>Flavobacteriales</taxon>
        <taxon>Flavobacteriaceae</taxon>
        <taxon>Tenacibaculum</taxon>
    </lineage>
</organism>